<sequence length="192" mass="21866">MLPYVPIAWYDSTRFPSFGRCALVDQEVCSLTDELLDESLQSIIFNTATAARQAGFQVQVNRFDLFHGHFVKRRDGEVALLLHASEYPARSTSFPIDLGFCQTDSSLEYDPAMMQFRNLLVLFSGQPRAFVLDAEADCIKALIPEYARQPLYVLYEDTFGEPLADVYFLPGYPLGWTLRRPKRALRGLRAKL</sequence>
<evidence type="ECO:0000313" key="2">
    <source>
        <dbReference type="Proteomes" id="UP000649617"/>
    </source>
</evidence>
<dbReference type="PANTHER" id="PTHR35759:SF1">
    <property type="entry name" value="OS07G0673000 PROTEIN"/>
    <property type="match status" value="1"/>
</dbReference>
<evidence type="ECO:0000313" key="1">
    <source>
        <dbReference type="EMBL" id="CAE7426824.1"/>
    </source>
</evidence>
<keyword evidence="2" id="KW-1185">Reference proteome</keyword>
<protein>
    <submittedName>
        <fullName evidence="1">Uncharacterized protein</fullName>
    </submittedName>
</protein>
<dbReference type="OrthoDB" id="407127at2759"/>
<name>A0A812R948_SYMPI</name>
<dbReference type="AlphaFoldDB" id="A0A812R948"/>
<accession>A0A812R948</accession>
<proteinExistence type="predicted"/>
<organism evidence="1 2">
    <name type="scientific">Symbiodinium pilosum</name>
    <name type="common">Dinoflagellate</name>
    <dbReference type="NCBI Taxonomy" id="2952"/>
    <lineage>
        <taxon>Eukaryota</taxon>
        <taxon>Sar</taxon>
        <taxon>Alveolata</taxon>
        <taxon>Dinophyceae</taxon>
        <taxon>Suessiales</taxon>
        <taxon>Symbiodiniaceae</taxon>
        <taxon>Symbiodinium</taxon>
    </lineage>
</organism>
<reference evidence="1" key="1">
    <citation type="submission" date="2021-02" db="EMBL/GenBank/DDBJ databases">
        <authorList>
            <person name="Dougan E. K."/>
            <person name="Rhodes N."/>
            <person name="Thang M."/>
            <person name="Chan C."/>
        </authorList>
    </citation>
    <scope>NUCLEOTIDE SEQUENCE</scope>
</reference>
<dbReference type="PANTHER" id="PTHR35759">
    <property type="entry name" value="BNAA09G03860D PROTEIN"/>
    <property type="match status" value="1"/>
</dbReference>
<gene>
    <name evidence="1" type="ORF">SPIL2461_LOCUS10464</name>
</gene>
<dbReference type="Proteomes" id="UP000649617">
    <property type="component" value="Unassembled WGS sequence"/>
</dbReference>
<comment type="caution">
    <text evidence="1">The sequence shown here is derived from an EMBL/GenBank/DDBJ whole genome shotgun (WGS) entry which is preliminary data.</text>
</comment>
<dbReference type="EMBL" id="CAJNIZ010019469">
    <property type="protein sequence ID" value="CAE7426824.1"/>
    <property type="molecule type" value="Genomic_DNA"/>
</dbReference>